<dbReference type="EC" id="6.2.1.30" evidence="6 9"/>
<evidence type="ECO:0000313" key="13">
    <source>
        <dbReference type="Proteomes" id="UP000278632"/>
    </source>
</evidence>
<dbReference type="Pfam" id="PF00501">
    <property type="entry name" value="AMP-binding"/>
    <property type="match status" value="1"/>
</dbReference>
<evidence type="ECO:0000256" key="5">
    <source>
        <dbReference type="ARBA" id="ARBA00061566"/>
    </source>
</evidence>
<dbReference type="Proteomes" id="UP000278632">
    <property type="component" value="Unassembled WGS sequence"/>
</dbReference>
<comment type="subunit">
    <text evidence="1">Monomer.</text>
</comment>
<dbReference type="AlphaFoldDB" id="A0A3N0BKZ9"/>
<evidence type="ECO:0000256" key="8">
    <source>
        <dbReference type="ARBA" id="ARBA00075111"/>
    </source>
</evidence>
<feature type="domain" description="AMP-dependent synthetase/ligase" evidence="10">
    <location>
        <begin position="90"/>
        <end position="285"/>
    </location>
</feature>
<dbReference type="UniPathway" id="UPA00930"/>
<evidence type="ECO:0000256" key="6">
    <source>
        <dbReference type="ARBA" id="ARBA00066629"/>
    </source>
</evidence>
<dbReference type="EMBL" id="QICD01000002">
    <property type="protein sequence ID" value="RNL48530.1"/>
    <property type="molecule type" value="Genomic_DNA"/>
</dbReference>
<dbReference type="InterPro" id="IPR011880">
    <property type="entry name" value="PA_CoA_ligase"/>
</dbReference>
<name>A0A3N0BKZ9_9ACTN</name>
<dbReference type="PANTHER" id="PTHR43439:SF1">
    <property type="entry name" value="PHENYLACETATE-COENZYME A LIGASE"/>
    <property type="match status" value="1"/>
</dbReference>
<dbReference type="CDD" id="cd05913">
    <property type="entry name" value="PaaK"/>
    <property type="match status" value="1"/>
</dbReference>
<comment type="function">
    <text evidence="9">Catalyzes the activation of phenylacetic acid (PA) to phenylacetyl-CoA (PA-CoA).</text>
</comment>
<comment type="caution">
    <text evidence="12">The sequence shown here is derived from an EMBL/GenBank/DDBJ whole genome shotgun (WGS) entry which is preliminary data.</text>
</comment>
<comment type="similarity">
    <text evidence="5 9">Belongs to the phenylacetyl-CoA ligase family.</text>
</comment>
<evidence type="ECO:0000256" key="4">
    <source>
        <dbReference type="ARBA" id="ARBA00060591"/>
    </source>
</evidence>
<dbReference type="Gene3D" id="3.30.300.30">
    <property type="match status" value="1"/>
</dbReference>
<evidence type="ECO:0000256" key="7">
    <source>
        <dbReference type="ARBA" id="ARBA00068695"/>
    </source>
</evidence>
<accession>A0A3N0BKZ9</accession>
<organism evidence="12 13">
    <name type="scientific">Paraeggerthella hongkongensis</name>
    <dbReference type="NCBI Taxonomy" id="230658"/>
    <lineage>
        <taxon>Bacteria</taxon>
        <taxon>Bacillati</taxon>
        <taxon>Actinomycetota</taxon>
        <taxon>Coriobacteriia</taxon>
        <taxon>Eggerthellales</taxon>
        <taxon>Eggerthellaceae</taxon>
        <taxon>Paraeggerthella</taxon>
    </lineage>
</organism>
<dbReference type="SUPFAM" id="SSF56801">
    <property type="entry name" value="Acetyl-CoA synthetase-like"/>
    <property type="match status" value="1"/>
</dbReference>
<protein>
    <recommendedName>
        <fullName evidence="7 9">Phenylacetate-coenzyme A ligase</fullName>
        <ecNumber evidence="6 9">6.2.1.30</ecNumber>
    </recommendedName>
    <alternativeName>
        <fullName evidence="8 9">Phenylacetyl-CoA ligase</fullName>
    </alternativeName>
</protein>
<dbReference type="OrthoDB" id="580775at2"/>
<proteinExistence type="inferred from homology"/>
<evidence type="ECO:0000256" key="3">
    <source>
        <dbReference type="ARBA" id="ARBA00022741"/>
    </source>
</evidence>
<dbReference type="Gene3D" id="3.40.50.12780">
    <property type="entry name" value="N-terminal domain of ligase-like"/>
    <property type="match status" value="1"/>
</dbReference>
<dbReference type="InterPro" id="IPR045851">
    <property type="entry name" value="AMP-bd_C_sf"/>
</dbReference>
<evidence type="ECO:0000256" key="1">
    <source>
        <dbReference type="ARBA" id="ARBA00011245"/>
    </source>
</evidence>
<evidence type="ECO:0000259" key="11">
    <source>
        <dbReference type="Pfam" id="PF14535"/>
    </source>
</evidence>
<keyword evidence="3 9" id="KW-0547">Nucleotide-binding</keyword>
<evidence type="ECO:0000256" key="2">
    <source>
        <dbReference type="ARBA" id="ARBA00022598"/>
    </source>
</evidence>
<dbReference type="InterPro" id="IPR028154">
    <property type="entry name" value="AMP-dep_Lig_C"/>
</dbReference>
<keyword evidence="2 9" id="KW-0436">Ligase</keyword>
<sequence>MYYQPEIETMPVEQLRTLQLDRMKKSVQHAYDNVEFYQKSFKEAGVEPGDLKSLADLSKFPFVVKQDMRDAYPRGLFAVGQKEVSRIHASSGTTGQATVVGHTANDLKNWGHCFARGIYMAGGGPESTIQVSYGYGLFTGGLGAHYGGEAAGCTVIPTSSGNTKRQIQMMKDLGTDILACTPSYALLIADTAREMGYDPATDFKISAGIFGAEPCSENMRQEIREKLGIRYCDIYGLSEVMGPGVAVECSESNGLHLAEDQFYAEIVDPDTLEPLPDGEWGELVFTTLVRECCPLVRYRTRDITRIVPEACACGRTHRKIDRIVGRSDDMLILRGVNVFPSQIEQVITEFPEIAAQYQIVLTTRGSLDHVELNVETVPEFPFDEIRKLQDLKRRLASELKSNLQIAVEIKIVEPKTIERSEGKAKRIIDLREGKKA</sequence>
<dbReference type="InterPro" id="IPR051414">
    <property type="entry name" value="Adenylate-forming_Reductase"/>
</dbReference>
<keyword evidence="13" id="KW-1185">Reference proteome</keyword>
<evidence type="ECO:0000256" key="9">
    <source>
        <dbReference type="PIRNR" id="PIRNR006444"/>
    </source>
</evidence>
<reference evidence="13" key="1">
    <citation type="submission" date="2018-05" db="EMBL/GenBank/DDBJ databases">
        <title>Genome Sequencing of selected type strains of the family Eggerthellaceae.</title>
        <authorList>
            <person name="Danylec N."/>
            <person name="Stoll D.A."/>
            <person name="Doetsch A."/>
            <person name="Huch M."/>
        </authorList>
    </citation>
    <scope>NUCLEOTIDE SEQUENCE [LARGE SCALE GENOMIC DNA]</scope>
    <source>
        <strain evidence="13">DSM 16106</strain>
    </source>
</reference>
<dbReference type="PANTHER" id="PTHR43439">
    <property type="entry name" value="PHENYLACETATE-COENZYME A LIGASE"/>
    <property type="match status" value="1"/>
</dbReference>
<gene>
    <name evidence="12" type="ORF">DMP08_01470</name>
</gene>
<evidence type="ECO:0000259" key="10">
    <source>
        <dbReference type="Pfam" id="PF00501"/>
    </source>
</evidence>
<dbReference type="FunFam" id="3.40.50.12780:FF:000016">
    <property type="entry name" value="Phenylacetate-coenzyme A ligase"/>
    <property type="match status" value="1"/>
</dbReference>
<dbReference type="GO" id="GO:0047475">
    <property type="term" value="F:phenylacetate-CoA ligase activity"/>
    <property type="evidence" value="ECO:0007669"/>
    <property type="project" value="UniProtKB-EC"/>
</dbReference>
<dbReference type="InterPro" id="IPR000873">
    <property type="entry name" value="AMP-dep_synth/lig_dom"/>
</dbReference>
<dbReference type="Pfam" id="PF14535">
    <property type="entry name" value="AMP-binding_C_2"/>
    <property type="match status" value="1"/>
</dbReference>
<dbReference type="PIRSF" id="PIRSF006444">
    <property type="entry name" value="PaaK"/>
    <property type="match status" value="1"/>
</dbReference>
<comment type="pathway">
    <text evidence="4 9">Aromatic compound metabolism; phenylacetate degradation.</text>
</comment>
<dbReference type="GO" id="GO:0010124">
    <property type="term" value="P:phenylacetate catabolic process"/>
    <property type="evidence" value="ECO:0007669"/>
    <property type="project" value="UniProtKB-UniRule"/>
</dbReference>
<dbReference type="InterPro" id="IPR042099">
    <property type="entry name" value="ANL_N_sf"/>
</dbReference>
<feature type="domain" description="AMP-dependent ligase C-terminal" evidence="11">
    <location>
        <begin position="335"/>
        <end position="431"/>
    </location>
</feature>
<comment type="catalytic activity">
    <reaction evidence="9">
        <text>2-phenylacetate + ATP + CoA = phenylacetyl-CoA + AMP + diphosphate</text>
        <dbReference type="Rhea" id="RHEA:20956"/>
        <dbReference type="ChEBI" id="CHEBI:18401"/>
        <dbReference type="ChEBI" id="CHEBI:30616"/>
        <dbReference type="ChEBI" id="CHEBI:33019"/>
        <dbReference type="ChEBI" id="CHEBI:57287"/>
        <dbReference type="ChEBI" id="CHEBI:57390"/>
        <dbReference type="ChEBI" id="CHEBI:456215"/>
        <dbReference type="EC" id="6.2.1.30"/>
    </reaction>
</comment>
<evidence type="ECO:0000313" key="12">
    <source>
        <dbReference type="EMBL" id="RNL48530.1"/>
    </source>
</evidence>
<dbReference type="GO" id="GO:0000166">
    <property type="term" value="F:nucleotide binding"/>
    <property type="evidence" value="ECO:0007669"/>
    <property type="project" value="UniProtKB-KW"/>
</dbReference>
<dbReference type="RefSeq" id="WP_123191442.1">
    <property type="nucleotide sequence ID" value="NZ_QICD01000002.1"/>
</dbReference>